<gene>
    <name evidence="1" type="ORF">SAMN06265349_1021039</name>
</gene>
<evidence type="ECO:0000313" key="1">
    <source>
        <dbReference type="EMBL" id="SMO64304.1"/>
    </source>
</evidence>
<dbReference type="AlphaFoldDB" id="A0A521CY11"/>
<accession>A0A521CY11</accession>
<dbReference type="EMBL" id="FXTA01000002">
    <property type="protein sequence ID" value="SMO64304.1"/>
    <property type="molecule type" value="Genomic_DNA"/>
</dbReference>
<dbReference type="Proteomes" id="UP000317289">
    <property type="component" value="Unassembled WGS sequence"/>
</dbReference>
<proteinExistence type="predicted"/>
<sequence length="45" mass="5287">MDVLPCFALVFIKSLKKSTDLENLIKDIALFYEFNYLIFLNVKIC</sequence>
<evidence type="ECO:0000313" key="2">
    <source>
        <dbReference type="Proteomes" id="UP000317289"/>
    </source>
</evidence>
<protein>
    <submittedName>
        <fullName evidence="1">Uncharacterized protein</fullName>
    </submittedName>
</protein>
<organism evidence="1 2">
    <name type="scientific">Flavobacterium resistens</name>
    <dbReference type="NCBI Taxonomy" id="443612"/>
    <lineage>
        <taxon>Bacteria</taxon>
        <taxon>Pseudomonadati</taxon>
        <taxon>Bacteroidota</taxon>
        <taxon>Flavobacteriia</taxon>
        <taxon>Flavobacteriales</taxon>
        <taxon>Flavobacteriaceae</taxon>
        <taxon>Flavobacterium</taxon>
    </lineage>
</organism>
<name>A0A521CY11_9FLAO</name>
<reference evidence="1 2" key="1">
    <citation type="submission" date="2017-05" db="EMBL/GenBank/DDBJ databases">
        <authorList>
            <person name="Varghese N."/>
            <person name="Submissions S."/>
        </authorList>
    </citation>
    <scope>NUCLEOTIDE SEQUENCE [LARGE SCALE GENOMIC DNA]</scope>
    <source>
        <strain evidence="1 2">DSM 19382</strain>
    </source>
</reference>